<dbReference type="EMBL" id="QGMF01000927">
    <property type="protein sequence ID" value="TVY13539.1"/>
    <property type="molecule type" value="Genomic_DNA"/>
</dbReference>
<accession>A0A8T9B4Q0</accession>
<feature type="non-terminal residue" evidence="2">
    <location>
        <position position="1"/>
    </location>
</feature>
<evidence type="ECO:0000313" key="3">
    <source>
        <dbReference type="Proteomes" id="UP000469559"/>
    </source>
</evidence>
<dbReference type="OrthoDB" id="5386629at2759"/>
<protein>
    <recommendedName>
        <fullName evidence="1">DUF7587 domain-containing protein</fullName>
    </recommendedName>
</protein>
<dbReference type="Pfam" id="PF24494">
    <property type="entry name" value="DUF7587"/>
    <property type="match status" value="1"/>
</dbReference>
<reference evidence="2 3" key="1">
    <citation type="submission" date="2018-05" db="EMBL/GenBank/DDBJ databases">
        <title>Whole genome sequencing for identification of molecular markers to develop diagnostic detection tools for the regulated plant pathogen Lachnellula willkommii.</title>
        <authorList>
            <person name="Giroux E."/>
            <person name="Bilodeau G."/>
        </authorList>
    </citation>
    <scope>NUCLEOTIDE SEQUENCE [LARGE SCALE GENOMIC DNA]</scope>
    <source>
        <strain evidence="2 3">CBS 203.66</strain>
    </source>
</reference>
<proteinExistence type="predicted"/>
<keyword evidence="3" id="KW-1185">Reference proteome</keyword>
<evidence type="ECO:0000259" key="1">
    <source>
        <dbReference type="Pfam" id="PF24494"/>
    </source>
</evidence>
<gene>
    <name evidence="2" type="ORF">LARI1_G009266</name>
</gene>
<dbReference type="InterPro" id="IPR056009">
    <property type="entry name" value="DUF7587"/>
</dbReference>
<sequence length="225" mass="25610">MLAEATVEDAFSELYLGDKMRSPYDDATEAILDMRNSHPADSFQRPIFYRVVYSGSLPESHGNLRLRLYLPPTFETLNIFDLRTHIERHAILSNRNPTPFLSLTNDLVRALHIAFCAYRYEADVVIILICPWMLTAGSYITCNDLRSKCRLGRKAIYNTEILVWGKVPAQSIICKRPRSELYRSGLLDVFPSLGKLERGLPLDGLRRRLRSDFPSISSTKVASAL</sequence>
<comment type="caution">
    <text evidence="2">The sequence shown here is derived from an EMBL/GenBank/DDBJ whole genome shotgun (WGS) entry which is preliminary data.</text>
</comment>
<feature type="domain" description="DUF7587" evidence="1">
    <location>
        <begin position="45"/>
        <end position="179"/>
    </location>
</feature>
<dbReference type="AlphaFoldDB" id="A0A8T9B4Q0"/>
<evidence type="ECO:0000313" key="2">
    <source>
        <dbReference type="EMBL" id="TVY13539.1"/>
    </source>
</evidence>
<name>A0A8T9B4Q0_9HELO</name>
<dbReference type="Proteomes" id="UP000469559">
    <property type="component" value="Unassembled WGS sequence"/>
</dbReference>
<organism evidence="2 3">
    <name type="scientific">Lachnellula arida</name>
    <dbReference type="NCBI Taxonomy" id="1316785"/>
    <lineage>
        <taxon>Eukaryota</taxon>
        <taxon>Fungi</taxon>
        <taxon>Dikarya</taxon>
        <taxon>Ascomycota</taxon>
        <taxon>Pezizomycotina</taxon>
        <taxon>Leotiomycetes</taxon>
        <taxon>Helotiales</taxon>
        <taxon>Lachnaceae</taxon>
        <taxon>Lachnellula</taxon>
    </lineage>
</organism>